<evidence type="ECO:0000313" key="2">
    <source>
        <dbReference type="Proteomes" id="UP000320055"/>
    </source>
</evidence>
<protein>
    <submittedName>
        <fullName evidence="1">Uncharacterized protein</fullName>
    </submittedName>
</protein>
<dbReference type="Proteomes" id="UP000320055">
    <property type="component" value="Unassembled WGS sequence"/>
</dbReference>
<proteinExistence type="predicted"/>
<keyword evidence="2" id="KW-1185">Reference proteome</keyword>
<evidence type="ECO:0000313" key="1">
    <source>
        <dbReference type="EMBL" id="VEP15727.1"/>
    </source>
</evidence>
<dbReference type="EMBL" id="CAACVJ010000294">
    <property type="protein sequence ID" value="VEP15727.1"/>
    <property type="molecule type" value="Genomic_DNA"/>
</dbReference>
<reference evidence="1 2" key="1">
    <citation type="submission" date="2019-01" db="EMBL/GenBank/DDBJ databases">
        <authorList>
            <person name="Brito A."/>
        </authorList>
    </citation>
    <scope>NUCLEOTIDE SEQUENCE [LARGE SCALE GENOMIC DNA]</scope>
    <source>
        <strain evidence="1">1</strain>
    </source>
</reference>
<dbReference type="AlphaFoldDB" id="A0A563VWF9"/>
<sequence>MTKYNKSPKYILNLEIITMKILEKLVLASTTCLITTAPVQAFTVTVEEPTVQTEQLADDLFLIDFDNLTVNSTDSFSETNSSTSSTYTYSEDLIIQSTNIYGGADNTPYIEPANKPESFAVSVNTPQKYFGLWWSAGDSSNILTFKRSGTVVATFNTANVISTVGTLPNGDDYYCNPTSSFSGQVCNEPYVFINFFFEGLEEYDEIVFKATASGGNFESDNHTFSVDEQPIRGEIVPTESSFIYAD</sequence>
<organism evidence="1 2">
    <name type="scientific">Hyella patelloides LEGE 07179</name>
    <dbReference type="NCBI Taxonomy" id="945734"/>
    <lineage>
        <taxon>Bacteria</taxon>
        <taxon>Bacillati</taxon>
        <taxon>Cyanobacteriota</taxon>
        <taxon>Cyanophyceae</taxon>
        <taxon>Pleurocapsales</taxon>
        <taxon>Hyellaceae</taxon>
        <taxon>Hyella</taxon>
    </lineage>
</organism>
<gene>
    <name evidence="1" type="ORF">H1P_3630003</name>
</gene>
<name>A0A563VWF9_9CYAN</name>
<accession>A0A563VWF9</accession>